<proteinExistence type="predicted"/>
<dbReference type="Proteomes" id="UP000295714">
    <property type="component" value="Unassembled WGS sequence"/>
</dbReference>
<keyword evidence="9" id="KW-0472">Membrane</keyword>
<evidence type="ECO:0000256" key="5">
    <source>
        <dbReference type="ARBA" id="ARBA00022741"/>
    </source>
</evidence>
<dbReference type="SMART" id="SM00387">
    <property type="entry name" value="HATPase_c"/>
    <property type="match status" value="1"/>
</dbReference>
<keyword evidence="3" id="KW-0597">Phosphoprotein</keyword>
<keyword evidence="4" id="KW-0808">Transferase</keyword>
<dbReference type="InterPro" id="IPR003594">
    <property type="entry name" value="HATPase_dom"/>
</dbReference>
<evidence type="ECO:0000256" key="9">
    <source>
        <dbReference type="SAM" id="Phobius"/>
    </source>
</evidence>
<keyword evidence="12" id="KW-1185">Reference proteome</keyword>
<dbReference type="InterPro" id="IPR003661">
    <property type="entry name" value="HisK_dim/P_dom"/>
</dbReference>
<dbReference type="EMBL" id="SMGI01000004">
    <property type="protein sequence ID" value="TCK65108.1"/>
    <property type="molecule type" value="Genomic_DNA"/>
</dbReference>
<dbReference type="PRINTS" id="PR00344">
    <property type="entry name" value="BCTRLSENSOR"/>
</dbReference>
<evidence type="ECO:0000259" key="10">
    <source>
        <dbReference type="PROSITE" id="PS50109"/>
    </source>
</evidence>
<gene>
    <name evidence="11" type="ORF">DFQ05_2321</name>
</gene>
<dbReference type="SMART" id="SM00388">
    <property type="entry name" value="HisKA"/>
    <property type="match status" value="1"/>
</dbReference>
<evidence type="ECO:0000256" key="6">
    <source>
        <dbReference type="ARBA" id="ARBA00022777"/>
    </source>
</evidence>
<dbReference type="Pfam" id="PF00512">
    <property type="entry name" value="HisKA"/>
    <property type="match status" value="1"/>
</dbReference>
<dbReference type="SUPFAM" id="SSF47384">
    <property type="entry name" value="Homodimeric domain of signal transducing histidine kinase"/>
    <property type="match status" value="1"/>
</dbReference>
<dbReference type="AlphaFoldDB" id="A0A4R1KJZ1"/>
<dbReference type="CDD" id="cd00075">
    <property type="entry name" value="HATPase"/>
    <property type="match status" value="1"/>
</dbReference>
<dbReference type="Gene3D" id="3.30.565.10">
    <property type="entry name" value="Histidine kinase-like ATPase, C-terminal domain"/>
    <property type="match status" value="1"/>
</dbReference>
<feature type="transmembrane region" description="Helical" evidence="9">
    <location>
        <begin position="34"/>
        <end position="58"/>
    </location>
</feature>
<feature type="domain" description="Histidine kinase" evidence="10">
    <location>
        <begin position="227"/>
        <end position="429"/>
    </location>
</feature>
<evidence type="ECO:0000313" key="12">
    <source>
        <dbReference type="Proteomes" id="UP000295714"/>
    </source>
</evidence>
<evidence type="ECO:0000313" key="11">
    <source>
        <dbReference type="EMBL" id="TCK65108.1"/>
    </source>
</evidence>
<organism evidence="11 12">
    <name type="scientific">Winogradskyella wandonensis</name>
    <dbReference type="NCBI Taxonomy" id="1442586"/>
    <lineage>
        <taxon>Bacteria</taxon>
        <taxon>Pseudomonadati</taxon>
        <taxon>Bacteroidota</taxon>
        <taxon>Flavobacteriia</taxon>
        <taxon>Flavobacteriales</taxon>
        <taxon>Flavobacteriaceae</taxon>
        <taxon>Winogradskyella</taxon>
    </lineage>
</organism>
<dbReference type="Pfam" id="PF02518">
    <property type="entry name" value="HATPase_c"/>
    <property type="match status" value="1"/>
</dbReference>
<dbReference type="CDD" id="cd00082">
    <property type="entry name" value="HisKA"/>
    <property type="match status" value="1"/>
</dbReference>
<feature type="transmembrane region" description="Helical" evidence="9">
    <location>
        <begin position="189"/>
        <end position="209"/>
    </location>
</feature>
<dbReference type="InterPro" id="IPR004358">
    <property type="entry name" value="Sig_transdc_His_kin-like_C"/>
</dbReference>
<keyword evidence="9" id="KW-1133">Transmembrane helix</keyword>
<dbReference type="GO" id="GO:0005524">
    <property type="term" value="F:ATP binding"/>
    <property type="evidence" value="ECO:0007669"/>
    <property type="project" value="UniProtKB-KW"/>
</dbReference>
<keyword evidence="5" id="KW-0547">Nucleotide-binding</keyword>
<evidence type="ECO:0000256" key="2">
    <source>
        <dbReference type="ARBA" id="ARBA00012438"/>
    </source>
</evidence>
<dbReference type="InterPro" id="IPR036890">
    <property type="entry name" value="HATPase_C_sf"/>
</dbReference>
<keyword evidence="7" id="KW-0067">ATP-binding</keyword>
<protein>
    <recommendedName>
        <fullName evidence="2">histidine kinase</fullName>
        <ecNumber evidence="2">2.7.13.3</ecNumber>
    </recommendedName>
</protein>
<reference evidence="11 12" key="1">
    <citation type="journal article" date="2015" name="Stand. Genomic Sci.">
        <title>Genomic Encyclopedia of Bacterial and Archaeal Type Strains, Phase III: the genomes of soil and plant-associated and newly described type strains.</title>
        <authorList>
            <person name="Whitman W.B."/>
            <person name="Woyke T."/>
            <person name="Klenk H.P."/>
            <person name="Zhou Y."/>
            <person name="Lilburn T.G."/>
            <person name="Beck B.J."/>
            <person name="De Vos P."/>
            <person name="Vandamme P."/>
            <person name="Eisen J.A."/>
            <person name="Garrity G."/>
            <person name="Hugenholtz P."/>
            <person name="Kyrpides N.C."/>
        </authorList>
    </citation>
    <scope>NUCLEOTIDE SEQUENCE [LARGE SCALE GENOMIC DNA]</scope>
    <source>
        <strain evidence="11 12">CECT 8445</strain>
    </source>
</reference>
<name>A0A4R1KJZ1_9FLAO</name>
<dbReference type="GO" id="GO:0000155">
    <property type="term" value="F:phosphorelay sensor kinase activity"/>
    <property type="evidence" value="ECO:0007669"/>
    <property type="project" value="InterPro"/>
</dbReference>
<dbReference type="Gene3D" id="1.10.287.130">
    <property type="match status" value="1"/>
</dbReference>
<comment type="catalytic activity">
    <reaction evidence="1">
        <text>ATP + protein L-histidine = ADP + protein N-phospho-L-histidine.</text>
        <dbReference type="EC" id="2.7.13.3"/>
    </reaction>
</comment>
<evidence type="ECO:0000256" key="4">
    <source>
        <dbReference type="ARBA" id="ARBA00022679"/>
    </source>
</evidence>
<comment type="caution">
    <text evidence="11">The sequence shown here is derived from an EMBL/GenBank/DDBJ whole genome shotgun (WGS) entry which is preliminary data.</text>
</comment>
<evidence type="ECO:0000256" key="1">
    <source>
        <dbReference type="ARBA" id="ARBA00000085"/>
    </source>
</evidence>
<accession>A0A4R1KJZ1</accession>
<keyword evidence="9" id="KW-0812">Transmembrane</keyword>
<evidence type="ECO:0000256" key="8">
    <source>
        <dbReference type="ARBA" id="ARBA00023012"/>
    </source>
</evidence>
<dbReference type="PANTHER" id="PTHR43065">
    <property type="entry name" value="SENSOR HISTIDINE KINASE"/>
    <property type="match status" value="1"/>
</dbReference>
<sequence length="429" mass="49514">MNSANHKNNKIYRIALYLEPLTNLYMRIFRNRNVLRWIIILSSFIIVSLILWNTYVFFQHFKEEERSKMQNWTAAYTDYITTLTKSGEDIKINEVVDYIVLNTNITAPMILVNADSTINNHRNIFSKPRLSEDNELAKKFNDSIDDAYVTKNKKWLISKFEKENRPLVMEDINQTLYYGNSPLLNKLKYYPLALLLIIFLFAAVVYFFYKSSKNAEQNKLWTGMAKETAHQIGTPLSSLVGWTEILKTENVKADYIAEIEKDIDRLQTITERFSKIGSVPELKTADVVYETENSFDYLKARSSKLITFNLESPRKEIKVKLNAQLFSWTIENLVKNAIDAMKGKGQLNLSISETDKEVFISISDTGKGIPKGQWQTVFQPGYTTKKRGWGLGLSLAKRIIEDYHNGKIKVEKSEIGKGTTFQIALKKLT</sequence>
<keyword evidence="6" id="KW-0418">Kinase</keyword>
<dbReference type="PROSITE" id="PS50109">
    <property type="entry name" value="HIS_KIN"/>
    <property type="match status" value="1"/>
</dbReference>
<dbReference type="InterPro" id="IPR036097">
    <property type="entry name" value="HisK_dim/P_sf"/>
</dbReference>
<dbReference type="PANTHER" id="PTHR43065:SF46">
    <property type="entry name" value="C4-DICARBOXYLATE TRANSPORT SENSOR PROTEIN DCTB"/>
    <property type="match status" value="1"/>
</dbReference>
<dbReference type="InterPro" id="IPR005467">
    <property type="entry name" value="His_kinase_dom"/>
</dbReference>
<keyword evidence="8" id="KW-0902">Two-component regulatory system</keyword>
<dbReference type="SUPFAM" id="SSF55874">
    <property type="entry name" value="ATPase domain of HSP90 chaperone/DNA topoisomerase II/histidine kinase"/>
    <property type="match status" value="1"/>
</dbReference>
<evidence type="ECO:0000256" key="3">
    <source>
        <dbReference type="ARBA" id="ARBA00022553"/>
    </source>
</evidence>
<dbReference type="EC" id="2.7.13.3" evidence="2"/>
<evidence type="ECO:0000256" key="7">
    <source>
        <dbReference type="ARBA" id="ARBA00022840"/>
    </source>
</evidence>